<dbReference type="AlphaFoldDB" id="A0A8T0THT5"/>
<protein>
    <submittedName>
        <fullName evidence="1">Uncharacterized protein</fullName>
    </submittedName>
</protein>
<sequence>MATADHRGGSEAGQQDILLPASRWYSQSASSCSSCSRSSTAPHLAPSSCPSSIISAAEMLRTVIAAWFPPPVASCPITSLAPWSCKIRSNKSSCAEPGCCS</sequence>
<evidence type="ECO:0000313" key="2">
    <source>
        <dbReference type="Proteomes" id="UP000823388"/>
    </source>
</evidence>
<gene>
    <name evidence="1" type="ORF">PVAP13_4KG087666</name>
</gene>
<comment type="caution">
    <text evidence="1">The sequence shown here is derived from an EMBL/GenBank/DDBJ whole genome shotgun (WGS) entry which is preliminary data.</text>
</comment>
<proteinExistence type="predicted"/>
<name>A0A8T0THT5_PANVG</name>
<organism evidence="1 2">
    <name type="scientific">Panicum virgatum</name>
    <name type="common">Blackwell switchgrass</name>
    <dbReference type="NCBI Taxonomy" id="38727"/>
    <lineage>
        <taxon>Eukaryota</taxon>
        <taxon>Viridiplantae</taxon>
        <taxon>Streptophyta</taxon>
        <taxon>Embryophyta</taxon>
        <taxon>Tracheophyta</taxon>
        <taxon>Spermatophyta</taxon>
        <taxon>Magnoliopsida</taxon>
        <taxon>Liliopsida</taxon>
        <taxon>Poales</taxon>
        <taxon>Poaceae</taxon>
        <taxon>PACMAD clade</taxon>
        <taxon>Panicoideae</taxon>
        <taxon>Panicodae</taxon>
        <taxon>Paniceae</taxon>
        <taxon>Panicinae</taxon>
        <taxon>Panicum</taxon>
        <taxon>Panicum sect. Hiantes</taxon>
    </lineage>
</organism>
<evidence type="ECO:0000313" key="1">
    <source>
        <dbReference type="EMBL" id="KAG2609777.1"/>
    </source>
</evidence>
<dbReference type="Proteomes" id="UP000823388">
    <property type="component" value="Chromosome 4K"/>
</dbReference>
<keyword evidence="2" id="KW-1185">Reference proteome</keyword>
<reference evidence="1" key="1">
    <citation type="submission" date="2020-05" db="EMBL/GenBank/DDBJ databases">
        <title>WGS assembly of Panicum virgatum.</title>
        <authorList>
            <person name="Lovell J.T."/>
            <person name="Jenkins J."/>
            <person name="Shu S."/>
            <person name="Juenger T.E."/>
            <person name="Schmutz J."/>
        </authorList>
    </citation>
    <scope>NUCLEOTIDE SEQUENCE</scope>
    <source>
        <strain evidence="1">AP13</strain>
    </source>
</reference>
<accession>A0A8T0THT5</accession>
<dbReference type="EMBL" id="CM029043">
    <property type="protein sequence ID" value="KAG2609777.1"/>
    <property type="molecule type" value="Genomic_DNA"/>
</dbReference>